<feature type="compositionally biased region" description="Polar residues" evidence="1">
    <location>
        <begin position="40"/>
        <end position="50"/>
    </location>
</feature>
<feature type="compositionally biased region" description="Low complexity" evidence="1">
    <location>
        <begin position="51"/>
        <end position="73"/>
    </location>
</feature>
<name>A0A8X7X510_POLSE</name>
<evidence type="ECO:0000259" key="2">
    <source>
        <dbReference type="PROSITE" id="PS50132"/>
    </source>
</evidence>
<protein>
    <submittedName>
        <fullName evidence="3">RGS2 protein</fullName>
    </submittedName>
</protein>
<sequence length="244" mass="27465">MEGVPSPEIQRSPQSAETPGRPSPEKPQPPLERRRGSPRGATTSSRQSPGRYQRQALRPAAAALPRVGRARNPAARDPRATHPAEDPTEPREPDLTRQPPGATRQMLKAGGGVSAEEQMTACQPFDALLRDESFLSAFHAFLRKEFSEENILFWKACEGLKKLDSPDELPSKAVEIYNKFIQTRAPKEINIDHQTKEVIKLHLQMPDVTCFDVAQKQIYSLMEKDSYPRFIKSEIYLNIVNKPK</sequence>
<organism evidence="3 4">
    <name type="scientific">Polypterus senegalus</name>
    <name type="common">Senegal bichir</name>
    <dbReference type="NCBI Taxonomy" id="55291"/>
    <lineage>
        <taxon>Eukaryota</taxon>
        <taxon>Metazoa</taxon>
        <taxon>Chordata</taxon>
        <taxon>Craniata</taxon>
        <taxon>Vertebrata</taxon>
        <taxon>Euteleostomi</taxon>
        <taxon>Actinopterygii</taxon>
        <taxon>Polypteriformes</taxon>
        <taxon>Polypteridae</taxon>
        <taxon>Polypterus</taxon>
    </lineage>
</organism>
<dbReference type="FunFam" id="1.10.167.10:FF:000001">
    <property type="entry name" value="Putative regulator of g-protein signaling 12"/>
    <property type="match status" value="1"/>
</dbReference>
<dbReference type="Gene3D" id="1.10.167.10">
    <property type="entry name" value="Regulator of G-protein Signalling 4, domain 2"/>
    <property type="match status" value="1"/>
</dbReference>
<dbReference type="Proteomes" id="UP000886611">
    <property type="component" value="Unassembled WGS sequence"/>
</dbReference>
<evidence type="ECO:0000313" key="3">
    <source>
        <dbReference type="EMBL" id="KAG2461259.1"/>
    </source>
</evidence>
<evidence type="ECO:0000256" key="1">
    <source>
        <dbReference type="SAM" id="MobiDB-lite"/>
    </source>
</evidence>
<dbReference type="Pfam" id="PF00615">
    <property type="entry name" value="RGS"/>
    <property type="match status" value="1"/>
</dbReference>
<dbReference type="PROSITE" id="PS50132">
    <property type="entry name" value="RGS"/>
    <property type="match status" value="1"/>
</dbReference>
<dbReference type="EMBL" id="JAATIS010004524">
    <property type="protein sequence ID" value="KAG2461259.1"/>
    <property type="molecule type" value="Genomic_DNA"/>
</dbReference>
<dbReference type="InterPro" id="IPR016137">
    <property type="entry name" value="RGS"/>
</dbReference>
<dbReference type="InterPro" id="IPR036305">
    <property type="entry name" value="RGS_sf"/>
</dbReference>
<feature type="non-terminal residue" evidence="3">
    <location>
        <position position="244"/>
    </location>
</feature>
<comment type="caution">
    <text evidence="3">The sequence shown here is derived from an EMBL/GenBank/DDBJ whole genome shotgun (WGS) entry which is preliminary data.</text>
</comment>
<reference evidence="3 4" key="1">
    <citation type="journal article" date="2021" name="Cell">
        <title>Tracing the genetic footprints of vertebrate landing in non-teleost ray-finned fishes.</title>
        <authorList>
            <person name="Bi X."/>
            <person name="Wang K."/>
            <person name="Yang L."/>
            <person name="Pan H."/>
            <person name="Jiang H."/>
            <person name="Wei Q."/>
            <person name="Fang M."/>
            <person name="Yu H."/>
            <person name="Zhu C."/>
            <person name="Cai Y."/>
            <person name="He Y."/>
            <person name="Gan X."/>
            <person name="Zeng H."/>
            <person name="Yu D."/>
            <person name="Zhu Y."/>
            <person name="Jiang H."/>
            <person name="Qiu Q."/>
            <person name="Yang H."/>
            <person name="Zhang Y.E."/>
            <person name="Wang W."/>
            <person name="Zhu M."/>
            <person name="He S."/>
            <person name="Zhang G."/>
        </authorList>
    </citation>
    <scope>NUCLEOTIDE SEQUENCE [LARGE SCALE GENOMIC DNA]</scope>
    <source>
        <strain evidence="3">Bchr_013</strain>
    </source>
</reference>
<feature type="non-terminal residue" evidence="3">
    <location>
        <position position="1"/>
    </location>
</feature>
<dbReference type="InterPro" id="IPR044926">
    <property type="entry name" value="RGS_subdomain_2"/>
</dbReference>
<dbReference type="PRINTS" id="PR01301">
    <property type="entry name" value="RGSPROTEIN"/>
</dbReference>
<keyword evidence="4" id="KW-1185">Reference proteome</keyword>
<proteinExistence type="predicted"/>
<evidence type="ECO:0000313" key="4">
    <source>
        <dbReference type="Proteomes" id="UP000886611"/>
    </source>
</evidence>
<dbReference type="PANTHER" id="PTHR10845:SF254">
    <property type="entry name" value="RGS DOMAIN-CONTAINING PROTEIN-RELATED"/>
    <property type="match status" value="1"/>
</dbReference>
<accession>A0A8X7X510</accession>
<dbReference type="SUPFAM" id="SSF48097">
    <property type="entry name" value="Regulator of G-protein signaling, RGS"/>
    <property type="match status" value="1"/>
</dbReference>
<feature type="domain" description="RGS" evidence="2">
    <location>
        <begin position="124"/>
        <end position="240"/>
    </location>
</feature>
<feature type="compositionally biased region" description="Pro residues" evidence="1">
    <location>
        <begin position="21"/>
        <end position="30"/>
    </location>
</feature>
<dbReference type="AlphaFoldDB" id="A0A8X7X510"/>
<gene>
    <name evidence="3" type="primary">Rgs2</name>
    <name evidence="3" type="ORF">GTO96_0008756</name>
</gene>
<dbReference type="PANTHER" id="PTHR10845">
    <property type="entry name" value="REGULATOR OF G PROTEIN SIGNALING"/>
    <property type="match status" value="1"/>
</dbReference>
<feature type="region of interest" description="Disordered" evidence="1">
    <location>
        <begin position="1"/>
        <end position="112"/>
    </location>
</feature>
<dbReference type="SMART" id="SM00315">
    <property type="entry name" value="RGS"/>
    <property type="match status" value="1"/>
</dbReference>
<feature type="compositionally biased region" description="Basic and acidic residues" evidence="1">
    <location>
        <begin position="74"/>
        <end position="95"/>
    </location>
</feature>